<dbReference type="EMBL" id="BGPR01101099">
    <property type="protein sequence ID" value="GBM58556.1"/>
    <property type="molecule type" value="Genomic_DNA"/>
</dbReference>
<accession>A0A4Y2H0R9</accession>
<dbReference type="PROSITE" id="PS50879">
    <property type="entry name" value="RNASE_H_1"/>
    <property type="match status" value="1"/>
</dbReference>
<proteinExistence type="predicted"/>
<dbReference type="AlphaFoldDB" id="A0A4Y2H0R9"/>
<dbReference type="InterPro" id="IPR012337">
    <property type="entry name" value="RNaseH-like_sf"/>
</dbReference>
<dbReference type="Pfam" id="PF00075">
    <property type="entry name" value="RNase_H"/>
    <property type="match status" value="1"/>
</dbReference>
<organism evidence="2 3">
    <name type="scientific">Araneus ventricosus</name>
    <name type="common">Orbweaver spider</name>
    <name type="synonym">Epeira ventricosa</name>
    <dbReference type="NCBI Taxonomy" id="182803"/>
    <lineage>
        <taxon>Eukaryota</taxon>
        <taxon>Metazoa</taxon>
        <taxon>Ecdysozoa</taxon>
        <taxon>Arthropoda</taxon>
        <taxon>Chelicerata</taxon>
        <taxon>Arachnida</taxon>
        <taxon>Araneae</taxon>
        <taxon>Araneomorphae</taxon>
        <taxon>Entelegynae</taxon>
        <taxon>Araneoidea</taxon>
        <taxon>Araneidae</taxon>
        <taxon>Araneus</taxon>
    </lineage>
</organism>
<evidence type="ECO:0000259" key="1">
    <source>
        <dbReference type="PROSITE" id="PS50879"/>
    </source>
</evidence>
<gene>
    <name evidence="2" type="ORF">AVEN_234008_1</name>
</gene>
<reference evidence="2 3" key="1">
    <citation type="journal article" date="2019" name="Sci. Rep.">
        <title>Orb-weaving spider Araneus ventricosus genome elucidates the spidroin gene catalogue.</title>
        <authorList>
            <person name="Kono N."/>
            <person name="Nakamura H."/>
            <person name="Ohtoshi R."/>
            <person name="Moran D.A.P."/>
            <person name="Shinohara A."/>
            <person name="Yoshida Y."/>
            <person name="Fujiwara M."/>
            <person name="Mori M."/>
            <person name="Tomita M."/>
            <person name="Arakawa K."/>
        </authorList>
    </citation>
    <scope>NUCLEOTIDE SEQUENCE [LARGE SCALE GENOMIC DNA]</scope>
</reference>
<dbReference type="SUPFAM" id="SSF53098">
    <property type="entry name" value="Ribonuclease H-like"/>
    <property type="match status" value="1"/>
</dbReference>
<sequence>AYRTTATSALHVILGIPPLYLQLQQEARVTAIRRLNIVLLDTLTTLNPGEAGLLALKHATDHATSLPNQPVTILVDKQASVQAEANPRSINTAAREICKSLITNKHIHISWIKAHVGYDGNEEADGLAKEAAESDRDPLSVKAPISFLKLIFKKKMMEHWQSDWKDEYTGSPHLTTCQESPLNHATGKGEKSCFSQDTAHFPLT</sequence>
<dbReference type="InterPro" id="IPR036397">
    <property type="entry name" value="RNaseH_sf"/>
</dbReference>
<comment type="caution">
    <text evidence="2">The sequence shown here is derived from an EMBL/GenBank/DDBJ whole genome shotgun (WGS) entry which is preliminary data.</text>
</comment>
<dbReference type="OrthoDB" id="6514649at2759"/>
<dbReference type="Gene3D" id="3.30.420.10">
    <property type="entry name" value="Ribonuclease H-like superfamily/Ribonuclease H"/>
    <property type="match status" value="1"/>
</dbReference>
<evidence type="ECO:0000313" key="3">
    <source>
        <dbReference type="Proteomes" id="UP000499080"/>
    </source>
</evidence>
<dbReference type="GO" id="GO:0004523">
    <property type="term" value="F:RNA-DNA hybrid ribonuclease activity"/>
    <property type="evidence" value="ECO:0007669"/>
    <property type="project" value="InterPro"/>
</dbReference>
<dbReference type="InterPro" id="IPR002156">
    <property type="entry name" value="RNaseH_domain"/>
</dbReference>
<feature type="domain" description="RNase H type-1" evidence="1">
    <location>
        <begin position="1"/>
        <end position="133"/>
    </location>
</feature>
<dbReference type="Proteomes" id="UP000499080">
    <property type="component" value="Unassembled WGS sequence"/>
</dbReference>
<name>A0A4Y2H0R9_ARAVE</name>
<dbReference type="GO" id="GO:0003676">
    <property type="term" value="F:nucleic acid binding"/>
    <property type="evidence" value="ECO:0007669"/>
    <property type="project" value="InterPro"/>
</dbReference>
<keyword evidence="3" id="KW-1185">Reference proteome</keyword>
<protein>
    <recommendedName>
        <fullName evidence="1">RNase H type-1 domain-containing protein</fullName>
    </recommendedName>
</protein>
<feature type="non-terminal residue" evidence="2">
    <location>
        <position position="1"/>
    </location>
</feature>
<evidence type="ECO:0000313" key="2">
    <source>
        <dbReference type="EMBL" id="GBM58556.1"/>
    </source>
</evidence>